<proteinExistence type="predicted"/>
<sequence length="281" mass="29745">MQNTTAPAFHPLFADPAADTVLRSSDGVLFRAPSATLRRAAGYFAATLPATADTEPAPAVTLARVLCALCGVPPPPTAPPLDLAGAEAMLALAAHWDAPGAAARVRDSLGGAAFLAEPLRLYALAARAGWVEEAQGAARGTLALALFDDAHREALARVPARDLLALLALHRRRRDVLDGMLSGWDAQGVGAALVSGRCGACGARTEKYDHVWREFRARIFHEMDVRPLGDTVTGFAGEEWNQARACWSAKCGGAECGKLLYDKDAILQQIKGCIERLPDTV</sequence>
<name>A0AAD6TMZ3_9AGAR</name>
<organism evidence="1 2">
    <name type="scientific">Mycena belliarum</name>
    <dbReference type="NCBI Taxonomy" id="1033014"/>
    <lineage>
        <taxon>Eukaryota</taxon>
        <taxon>Fungi</taxon>
        <taxon>Dikarya</taxon>
        <taxon>Basidiomycota</taxon>
        <taxon>Agaricomycotina</taxon>
        <taxon>Agaricomycetes</taxon>
        <taxon>Agaricomycetidae</taxon>
        <taxon>Agaricales</taxon>
        <taxon>Marasmiineae</taxon>
        <taxon>Mycenaceae</taxon>
        <taxon>Mycena</taxon>
    </lineage>
</organism>
<keyword evidence="2" id="KW-1185">Reference proteome</keyword>
<comment type="caution">
    <text evidence="1">The sequence shown here is derived from an EMBL/GenBank/DDBJ whole genome shotgun (WGS) entry which is preliminary data.</text>
</comment>
<evidence type="ECO:0000313" key="2">
    <source>
        <dbReference type="Proteomes" id="UP001222325"/>
    </source>
</evidence>
<evidence type="ECO:0000313" key="1">
    <source>
        <dbReference type="EMBL" id="KAJ7073508.1"/>
    </source>
</evidence>
<reference evidence="1" key="1">
    <citation type="submission" date="2023-03" db="EMBL/GenBank/DDBJ databases">
        <title>Massive genome expansion in bonnet fungi (Mycena s.s.) driven by repeated elements and novel gene families across ecological guilds.</title>
        <authorList>
            <consortium name="Lawrence Berkeley National Laboratory"/>
            <person name="Harder C.B."/>
            <person name="Miyauchi S."/>
            <person name="Viragh M."/>
            <person name="Kuo A."/>
            <person name="Thoen E."/>
            <person name="Andreopoulos B."/>
            <person name="Lu D."/>
            <person name="Skrede I."/>
            <person name="Drula E."/>
            <person name="Henrissat B."/>
            <person name="Morin E."/>
            <person name="Kohler A."/>
            <person name="Barry K."/>
            <person name="LaButti K."/>
            <person name="Morin E."/>
            <person name="Salamov A."/>
            <person name="Lipzen A."/>
            <person name="Mereny Z."/>
            <person name="Hegedus B."/>
            <person name="Baldrian P."/>
            <person name="Stursova M."/>
            <person name="Weitz H."/>
            <person name="Taylor A."/>
            <person name="Grigoriev I.V."/>
            <person name="Nagy L.G."/>
            <person name="Martin F."/>
            <person name="Kauserud H."/>
        </authorList>
    </citation>
    <scope>NUCLEOTIDE SEQUENCE</scope>
    <source>
        <strain evidence="1">CBHHK173m</strain>
    </source>
</reference>
<protein>
    <recommendedName>
        <fullName evidence="3">BTB domain-containing protein</fullName>
    </recommendedName>
</protein>
<evidence type="ECO:0008006" key="3">
    <source>
        <dbReference type="Google" id="ProtNLM"/>
    </source>
</evidence>
<accession>A0AAD6TMZ3</accession>
<dbReference type="EMBL" id="JARJCN010000112">
    <property type="protein sequence ID" value="KAJ7073508.1"/>
    <property type="molecule type" value="Genomic_DNA"/>
</dbReference>
<dbReference type="Proteomes" id="UP001222325">
    <property type="component" value="Unassembled WGS sequence"/>
</dbReference>
<dbReference type="AlphaFoldDB" id="A0AAD6TMZ3"/>
<gene>
    <name evidence="1" type="ORF">B0H15DRAFT_806696</name>
</gene>